<keyword evidence="1" id="KW-0472">Membrane</keyword>
<comment type="caution">
    <text evidence="2">The sequence shown here is derived from an EMBL/GenBank/DDBJ whole genome shotgun (WGS) entry which is preliminary data.</text>
</comment>
<dbReference type="EMBL" id="PFOZ01000002">
    <property type="protein sequence ID" value="PIZ87856.1"/>
    <property type="molecule type" value="Genomic_DNA"/>
</dbReference>
<evidence type="ECO:0000313" key="3">
    <source>
        <dbReference type="Proteomes" id="UP000229166"/>
    </source>
</evidence>
<name>A0A2M7UV84_9BACT</name>
<evidence type="ECO:0000313" key="2">
    <source>
        <dbReference type="EMBL" id="PIZ87856.1"/>
    </source>
</evidence>
<evidence type="ECO:0000256" key="1">
    <source>
        <dbReference type="SAM" id="Phobius"/>
    </source>
</evidence>
<dbReference type="Proteomes" id="UP000229166">
    <property type="component" value="Unassembled WGS sequence"/>
</dbReference>
<feature type="transmembrane region" description="Helical" evidence="1">
    <location>
        <begin position="9"/>
        <end position="30"/>
    </location>
</feature>
<keyword evidence="1" id="KW-0812">Transmembrane</keyword>
<keyword evidence="1" id="KW-1133">Transmembrane helix</keyword>
<proteinExistence type="predicted"/>
<accession>A0A2M7UV84</accession>
<evidence type="ECO:0008006" key="4">
    <source>
        <dbReference type="Google" id="ProtNLM"/>
    </source>
</evidence>
<sequence length="465" mass="50231">MGKIFQEKGVILIISVLILGVLLTLGAYFLTFTLTESRISKSQIAGIQDYYLAEAGVNEAIWKLKNDPEWKSNFETEPICDSWSANFSRSNTLLPSSSYQVQIQNSDCARGQIIATSSLNIANGKIAQRVVKTKVFKAYGSLTGDSAVFSGGTSENININASILNVYDSNFWSNHNLNISWSSDVNLFDDLNTEKVEGKALANGNLSVSQSSTLDATANCAKNVCQGDCLEEGCPPASISMPAIDFDSTDPNSYKSKASTTQDTGVCNVLCNGSPCSTRCVFTSSEFSNLLWQVGPDGTLTLNNEITYVTGGIELKGGRRLQINGTLVADSTIDIGEKQCWTNNGQKDCGYDQITVSDPGEGKPSGILTKGKINFGLYSSYQNFEIVGLVYANDEISLVSMPSAFTIRGGILGRKISVTSAWHNLNIYLDNTIITEGIWGGSKPPEGTAPPYSPVVTVEHWEESY</sequence>
<reference evidence="3" key="1">
    <citation type="submission" date="2017-09" db="EMBL/GenBank/DDBJ databases">
        <title>Depth-based differentiation of microbial function through sediment-hosted aquifers and enrichment of novel symbionts in the deep terrestrial subsurface.</title>
        <authorList>
            <person name="Probst A.J."/>
            <person name="Ladd B."/>
            <person name="Jarett J.K."/>
            <person name="Geller-Mcgrath D.E."/>
            <person name="Sieber C.M.K."/>
            <person name="Emerson J.B."/>
            <person name="Anantharaman K."/>
            <person name="Thomas B.C."/>
            <person name="Malmstrom R."/>
            <person name="Stieglmeier M."/>
            <person name="Klingl A."/>
            <person name="Woyke T."/>
            <person name="Ryan C.M."/>
            <person name="Banfield J.F."/>
        </authorList>
    </citation>
    <scope>NUCLEOTIDE SEQUENCE [LARGE SCALE GENOMIC DNA]</scope>
</reference>
<organism evidence="2 3">
    <name type="scientific">Candidatus Nealsonbacteria bacterium CG_4_10_14_0_2_um_filter_40_15</name>
    <dbReference type="NCBI Taxonomy" id="1974682"/>
    <lineage>
        <taxon>Bacteria</taxon>
        <taxon>Candidatus Nealsoniibacteriota</taxon>
    </lineage>
</organism>
<protein>
    <recommendedName>
        <fullName evidence="4">Type 4 fimbrial biogenesis protein PilX N-terminal domain-containing protein</fullName>
    </recommendedName>
</protein>
<dbReference type="AlphaFoldDB" id="A0A2M7UV84"/>
<gene>
    <name evidence="2" type="ORF">COX92_00065</name>
</gene>